<accession>A0ABU9Q394</accession>
<evidence type="ECO:0000256" key="1">
    <source>
        <dbReference type="SAM" id="MobiDB-lite"/>
    </source>
</evidence>
<dbReference type="EMBL" id="JBANDC010000031">
    <property type="protein sequence ID" value="MEM4990754.1"/>
    <property type="molecule type" value="Genomic_DNA"/>
</dbReference>
<name>A0ABU9Q394_9BURK</name>
<reference evidence="2 3" key="1">
    <citation type="submission" date="2024-02" db="EMBL/GenBank/DDBJ databases">
        <title>Draft genome sequence of Collimonas sp. strain H4R21, an effective mineral-weathering bacterial strain isolated from the beech rhizosphere.</title>
        <authorList>
            <person name="Morin E."/>
            <person name="Uroz S."/>
            <person name="Leveau J.H.J."/>
            <person name="Kumar R."/>
            <person name="Rey M.W."/>
            <person name="Pham J."/>
        </authorList>
    </citation>
    <scope>NUCLEOTIDE SEQUENCE [LARGE SCALE GENOMIC DNA]</scope>
    <source>
        <strain evidence="2 3">H4R21</strain>
    </source>
</reference>
<evidence type="ECO:0000313" key="3">
    <source>
        <dbReference type="Proteomes" id="UP001495910"/>
    </source>
</evidence>
<organism evidence="2 3">
    <name type="scientific">Collimonas rhizosphaerae</name>
    <dbReference type="NCBI Taxonomy" id="3126357"/>
    <lineage>
        <taxon>Bacteria</taxon>
        <taxon>Pseudomonadati</taxon>
        <taxon>Pseudomonadota</taxon>
        <taxon>Betaproteobacteria</taxon>
        <taxon>Burkholderiales</taxon>
        <taxon>Oxalobacteraceae</taxon>
        <taxon>Collimonas</taxon>
    </lineage>
</organism>
<dbReference type="RefSeq" id="WP_342831786.1">
    <property type="nucleotide sequence ID" value="NZ_JBANDC010000031.1"/>
</dbReference>
<comment type="caution">
    <text evidence="2">The sequence shown here is derived from an EMBL/GenBank/DDBJ whole genome shotgun (WGS) entry which is preliminary data.</text>
</comment>
<protein>
    <submittedName>
        <fullName evidence="2">Uncharacterized protein</fullName>
    </submittedName>
</protein>
<gene>
    <name evidence="2" type="ORF">V8G57_25425</name>
</gene>
<evidence type="ECO:0000313" key="2">
    <source>
        <dbReference type="EMBL" id="MEM4990754.1"/>
    </source>
</evidence>
<feature type="region of interest" description="Disordered" evidence="1">
    <location>
        <begin position="26"/>
        <end position="53"/>
    </location>
</feature>
<proteinExistence type="predicted"/>
<sequence length="98" mass="10777">MRPVSTYIIETDNALFTLVVTETDEGGPYSASYIGTSPKFEQTEIDDDDGGPAQEDLEGEMEDADFDALLAACHREIVERGGEIVSIEDISDDDDEER</sequence>
<dbReference type="Proteomes" id="UP001495910">
    <property type="component" value="Unassembled WGS sequence"/>
</dbReference>
<keyword evidence="3" id="KW-1185">Reference proteome</keyword>
<feature type="compositionally biased region" description="Acidic residues" evidence="1">
    <location>
        <begin position="43"/>
        <end position="53"/>
    </location>
</feature>